<dbReference type="GO" id="GO:0016787">
    <property type="term" value="F:hydrolase activity"/>
    <property type="evidence" value="ECO:0007669"/>
    <property type="project" value="UniProtKB-KW"/>
</dbReference>
<dbReference type="AlphaFoldDB" id="A0A6A4GF74"/>
<feature type="non-terminal residue" evidence="3">
    <location>
        <position position="147"/>
    </location>
</feature>
<proteinExistence type="inferred from homology"/>
<comment type="catalytic activity">
    <reaction evidence="1">
        <text>ATP + H2O = ADP + phosphate + H(+)</text>
        <dbReference type="Rhea" id="RHEA:13065"/>
        <dbReference type="ChEBI" id="CHEBI:15377"/>
        <dbReference type="ChEBI" id="CHEBI:15378"/>
        <dbReference type="ChEBI" id="CHEBI:30616"/>
        <dbReference type="ChEBI" id="CHEBI:43474"/>
        <dbReference type="ChEBI" id="CHEBI:456216"/>
        <dbReference type="EC" id="5.6.2.3"/>
    </reaction>
</comment>
<dbReference type="GO" id="GO:0006310">
    <property type="term" value="P:DNA recombination"/>
    <property type="evidence" value="ECO:0007669"/>
    <property type="project" value="UniProtKB-KW"/>
</dbReference>
<keyword evidence="1" id="KW-0233">DNA recombination</keyword>
<sequence length="147" mass="16055">MPTPRRDWGVMGENRLIADQLNYNCDDERTMAEIRVAQLNQEQLSAYSTILHRVKDKEAVGNNLFFLDGPGGTGKTFVYITLCHALRGEGSVVLCVASTGIAALILPGGRTAHSMLKIPIDGLNGSTCDVSKNSYRGELMRMAKLII</sequence>
<keyword evidence="1" id="KW-0378">Hydrolase</keyword>
<dbReference type="GO" id="GO:0006281">
    <property type="term" value="P:DNA repair"/>
    <property type="evidence" value="ECO:0007669"/>
    <property type="project" value="UniProtKB-KW"/>
</dbReference>
<dbReference type="EC" id="5.6.2.3" evidence="1"/>
<dbReference type="InterPro" id="IPR027417">
    <property type="entry name" value="P-loop_NTPase"/>
</dbReference>
<evidence type="ECO:0000256" key="1">
    <source>
        <dbReference type="RuleBase" id="RU363044"/>
    </source>
</evidence>
<keyword evidence="1" id="KW-0234">DNA repair</keyword>
<dbReference type="SUPFAM" id="SSF52540">
    <property type="entry name" value="P-loop containing nucleoside triphosphate hydrolases"/>
    <property type="match status" value="1"/>
</dbReference>
<dbReference type="PANTHER" id="PTHR10492:SF57">
    <property type="entry name" value="ATP-DEPENDENT DNA HELICASE"/>
    <property type="match status" value="1"/>
</dbReference>
<dbReference type="PANTHER" id="PTHR10492">
    <property type="match status" value="1"/>
</dbReference>
<gene>
    <name evidence="3" type="ORF">BT96DRAFT_1100530</name>
</gene>
<dbReference type="EMBL" id="ML770190">
    <property type="protein sequence ID" value="KAE9384222.1"/>
    <property type="molecule type" value="Genomic_DNA"/>
</dbReference>
<keyword evidence="1" id="KW-0067">ATP-binding</keyword>
<keyword evidence="4" id="KW-1185">Reference proteome</keyword>
<dbReference type="OrthoDB" id="3366231at2759"/>
<organism evidence="3 4">
    <name type="scientific">Gymnopus androsaceus JB14</name>
    <dbReference type="NCBI Taxonomy" id="1447944"/>
    <lineage>
        <taxon>Eukaryota</taxon>
        <taxon>Fungi</taxon>
        <taxon>Dikarya</taxon>
        <taxon>Basidiomycota</taxon>
        <taxon>Agaricomycotina</taxon>
        <taxon>Agaricomycetes</taxon>
        <taxon>Agaricomycetidae</taxon>
        <taxon>Agaricales</taxon>
        <taxon>Marasmiineae</taxon>
        <taxon>Omphalotaceae</taxon>
        <taxon>Gymnopus</taxon>
    </lineage>
</organism>
<dbReference type="Gene3D" id="3.40.50.300">
    <property type="entry name" value="P-loop containing nucleotide triphosphate hydrolases"/>
    <property type="match status" value="1"/>
</dbReference>
<dbReference type="GO" id="GO:0043139">
    <property type="term" value="F:5'-3' DNA helicase activity"/>
    <property type="evidence" value="ECO:0007669"/>
    <property type="project" value="UniProtKB-EC"/>
</dbReference>
<evidence type="ECO:0000313" key="3">
    <source>
        <dbReference type="EMBL" id="KAE9384222.1"/>
    </source>
</evidence>
<dbReference type="Proteomes" id="UP000799118">
    <property type="component" value="Unassembled WGS sequence"/>
</dbReference>
<comment type="similarity">
    <text evidence="1">Belongs to the helicase family.</text>
</comment>
<evidence type="ECO:0000313" key="4">
    <source>
        <dbReference type="Proteomes" id="UP000799118"/>
    </source>
</evidence>
<comment type="cofactor">
    <cofactor evidence="1">
        <name>Mg(2+)</name>
        <dbReference type="ChEBI" id="CHEBI:18420"/>
    </cofactor>
</comment>
<keyword evidence="1" id="KW-0347">Helicase</keyword>
<keyword evidence="1" id="KW-0547">Nucleotide-binding</keyword>
<evidence type="ECO:0000259" key="2">
    <source>
        <dbReference type="Pfam" id="PF05970"/>
    </source>
</evidence>
<dbReference type="Pfam" id="PF05970">
    <property type="entry name" value="PIF1"/>
    <property type="match status" value="1"/>
</dbReference>
<dbReference type="GO" id="GO:0000723">
    <property type="term" value="P:telomere maintenance"/>
    <property type="evidence" value="ECO:0007669"/>
    <property type="project" value="InterPro"/>
</dbReference>
<protein>
    <recommendedName>
        <fullName evidence="1">ATP-dependent DNA helicase</fullName>
        <ecNumber evidence="1">5.6.2.3</ecNumber>
    </recommendedName>
</protein>
<dbReference type="InterPro" id="IPR010285">
    <property type="entry name" value="DNA_helicase_pif1-like_DEAD"/>
</dbReference>
<dbReference type="GO" id="GO:0005524">
    <property type="term" value="F:ATP binding"/>
    <property type="evidence" value="ECO:0007669"/>
    <property type="project" value="UniProtKB-KW"/>
</dbReference>
<reference evidence="3" key="1">
    <citation type="journal article" date="2019" name="Environ. Microbiol.">
        <title>Fungal ecological strategies reflected in gene transcription - a case study of two litter decomposers.</title>
        <authorList>
            <person name="Barbi F."/>
            <person name="Kohler A."/>
            <person name="Barry K."/>
            <person name="Baskaran P."/>
            <person name="Daum C."/>
            <person name="Fauchery L."/>
            <person name="Ihrmark K."/>
            <person name="Kuo A."/>
            <person name="LaButti K."/>
            <person name="Lipzen A."/>
            <person name="Morin E."/>
            <person name="Grigoriev I.V."/>
            <person name="Henrissat B."/>
            <person name="Lindahl B."/>
            <person name="Martin F."/>
        </authorList>
    </citation>
    <scope>NUCLEOTIDE SEQUENCE</scope>
    <source>
        <strain evidence="3">JB14</strain>
    </source>
</reference>
<accession>A0A6A4GF74</accession>
<name>A0A6A4GF74_9AGAR</name>
<keyword evidence="1" id="KW-0227">DNA damage</keyword>
<feature type="domain" description="DNA helicase Pif1-like DEAD-box helicase" evidence="2">
    <location>
        <begin position="38"/>
        <end position="147"/>
    </location>
</feature>